<proteinExistence type="predicted"/>
<evidence type="ECO:0000313" key="1">
    <source>
        <dbReference type="EMBL" id="EFX65535.1"/>
    </source>
</evidence>
<keyword evidence="2" id="KW-1185">Reference proteome</keyword>
<dbReference type="Proteomes" id="UP000000305">
    <property type="component" value="Unassembled WGS sequence"/>
</dbReference>
<dbReference type="AlphaFoldDB" id="E9HRU7"/>
<dbReference type="InParanoid" id="E9HRU7"/>
<protein>
    <submittedName>
        <fullName evidence="1">Uncharacterized protein</fullName>
    </submittedName>
</protein>
<dbReference type="HOGENOM" id="CLU_2429284_0_0_1"/>
<organism evidence="1 2">
    <name type="scientific">Daphnia pulex</name>
    <name type="common">Water flea</name>
    <dbReference type="NCBI Taxonomy" id="6669"/>
    <lineage>
        <taxon>Eukaryota</taxon>
        <taxon>Metazoa</taxon>
        <taxon>Ecdysozoa</taxon>
        <taxon>Arthropoda</taxon>
        <taxon>Crustacea</taxon>
        <taxon>Branchiopoda</taxon>
        <taxon>Diplostraca</taxon>
        <taxon>Cladocera</taxon>
        <taxon>Anomopoda</taxon>
        <taxon>Daphniidae</taxon>
        <taxon>Daphnia</taxon>
    </lineage>
</organism>
<dbReference type="EMBL" id="GL732741">
    <property type="protein sequence ID" value="EFX65535.1"/>
    <property type="molecule type" value="Genomic_DNA"/>
</dbReference>
<name>E9HRU7_DAPPU</name>
<accession>E9HRU7</accession>
<gene>
    <name evidence="1" type="ORF">DAPPUDRAFT_264561</name>
</gene>
<dbReference type="KEGG" id="dpx:DAPPUDRAFT_264561"/>
<sequence length="91" mass="8833">MNKVLTIYYILYSVNVDHPSSCYGFDAPGGGTGAGFGTGNAGLFGASASGVGLSSAYNGGSGSGSGSGQAISGGLFGGQYASVLFKVVAYE</sequence>
<evidence type="ECO:0000313" key="2">
    <source>
        <dbReference type="Proteomes" id="UP000000305"/>
    </source>
</evidence>
<reference evidence="1 2" key="1">
    <citation type="journal article" date="2011" name="Science">
        <title>The ecoresponsive genome of Daphnia pulex.</title>
        <authorList>
            <person name="Colbourne J.K."/>
            <person name="Pfrender M.E."/>
            <person name="Gilbert D."/>
            <person name="Thomas W.K."/>
            <person name="Tucker A."/>
            <person name="Oakley T.H."/>
            <person name="Tokishita S."/>
            <person name="Aerts A."/>
            <person name="Arnold G.J."/>
            <person name="Basu M.K."/>
            <person name="Bauer D.J."/>
            <person name="Caceres C.E."/>
            <person name="Carmel L."/>
            <person name="Casola C."/>
            <person name="Choi J.H."/>
            <person name="Detter J.C."/>
            <person name="Dong Q."/>
            <person name="Dusheyko S."/>
            <person name="Eads B.D."/>
            <person name="Frohlich T."/>
            <person name="Geiler-Samerotte K.A."/>
            <person name="Gerlach D."/>
            <person name="Hatcher P."/>
            <person name="Jogdeo S."/>
            <person name="Krijgsveld J."/>
            <person name="Kriventseva E.V."/>
            <person name="Kultz D."/>
            <person name="Laforsch C."/>
            <person name="Lindquist E."/>
            <person name="Lopez J."/>
            <person name="Manak J.R."/>
            <person name="Muller J."/>
            <person name="Pangilinan J."/>
            <person name="Patwardhan R.P."/>
            <person name="Pitluck S."/>
            <person name="Pritham E.J."/>
            <person name="Rechtsteiner A."/>
            <person name="Rho M."/>
            <person name="Rogozin I.B."/>
            <person name="Sakarya O."/>
            <person name="Salamov A."/>
            <person name="Schaack S."/>
            <person name="Shapiro H."/>
            <person name="Shiga Y."/>
            <person name="Skalitzky C."/>
            <person name="Smith Z."/>
            <person name="Souvorov A."/>
            <person name="Sung W."/>
            <person name="Tang Z."/>
            <person name="Tsuchiya D."/>
            <person name="Tu H."/>
            <person name="Vos H."/>
            <person name="Wang M."/>
            <person name="Wolf Y.I."/>
            <person name="Yamagata H."/>
            <person name="Yamada T."/>
            <person name="Ye Y."/>
            <person name="Shaw J.R."/>
            <person name="Andrews J."/>
            <person name="Crease T.J."/>
            <person name="Tang H."/>
            <person name="Lucas S.M."/>
            <person name="Robertson H.M."/>
            <person name="Bork P."/>
            <person name="Koonin E.V."/>
            <person name="Zdobnov E.M."/>
            <person name="Grigoriev I.V."/>
            <person name="Lynch M."/>
            <person name="Boore J.L."/>
        </authorList>
    </citation>
    <scope>NUCLEOTIDE SEQUENCE [LARGE SCALE GENOMIC DNA]</scope>
</reference>